<evidence type="ECO:0000259" key="1">
    <source>
        <dbReference type="Pfam" id="PF12937"/>
    </source>
</evidence>
<comment type="caution">
    <text evidence="2">The sequence shown here is derived from an EMBL/GenBank/DDBJ whole genome shotgun (WGS) entry which is preliminary data.</text>
</comment>
<accession>A0A8H4EUQ3</accession>
<protein>
    <submittedName>
        <fullName evidence="2">F-box domain-containing protein</fullName>
    </submittedName>
</protein>
<evidence type="ECO:0000313" key="2">
    <source>
        <dbReference type="EMBL" id="KAF0557232.1"/>
    </source>
</evidence>
<gene>
    <name evidence="2" type="ORF">F8M41_013759</name>
</gene>
<dbReference type="Pfam" id="PF12937">
    <property type="entry name" value="F-box-like"/>
    <property type="match status" value="1"/>
</dbReference>
<sequence length="190" mass="21740">MITLPNECLFEILNNLKGYRKSLFSCLLTNRQWCRTAVPILWNDLDISTNSKLVRTCLLVLNAEERAQLIQFNIIFTNDSKPLFEYVSYATTIKINSDYGIKNWLSNESNCLSHCSLVNVIQAIKCSLIVMILRTNEKLKSLSIYGKQGNLSTRILDKFKNMISLDFKELKTLIVALHNNSTLTELNLSV</sequence>
<dbReference type="InterPro" id="IPR001810">
    <property type="entry name" value="F-box_dom"/>
</dbReference>
<proteinExistence type="predicted"/>
<feature type="domain" description="F-box" evidence="1">
    <location>
        <begin position="3"/>
        <end position="47"/>
    </location>
</feature>
<organism evidence="2 3">
    <name type="scientific">Gigaspora margarita</name>
    <dbReference type="NCBI Taxonomy" id="4874"/>
    <lineage>
        <taxon>Eukaryota</taxon>
        <taxon>Fungi</taxon>
        <taxon>Fungi incertae sedis</taxon>
        <taxon>Mucoromycota</taxon>
        <taxon>Glomeromycotina</taxon>
        <taxon>Glomeromycetes</taxon>
        <taxon>Diversisporales</taxon>
        <taxon>Gigasporaceae</taxon>
        <taxon>Gigaspora</taxon>
    </lineage>
</organism>
<evidence type="ECO:0000313" key="3">
    <source>
        <dbReference type="Proteomes" id="UP000439903"/>
    </source>
</evidence>
<dbReference type="AlphaFoldDB" id="A0A8H4EUQ3"/>
<dbReference type="EMBL" id="WTPW01000029">
    <property type="protein sequence ID" value="KAF0557232.1"/>
    <property type="molecule type" value="Genomic_DNA"/>
</dbReference>
<dbReference type="InterPro" id="IPR036047">
    <property type="entry name" value="F-box-like_dom_sf"/>
</dbReference>
<name>A0A8H4EUQ3_GIGMA</name>
<dbReference type="OrthoDB" id="2443043at2759"/>
<dbReference type="SUPFAM" id="SSF81383">
    <property type="entry name" value="F-box domain"/>
    <property type="match status" value="1"/>
</dbReference>
<keyword evidence="3" id="KW-1185">Reference proteome</keyword>
<dbReference type="Proteomes" id="UP000439903">
    <property type="component" value="Unassembled WGS sequence"/>
</dbReference>
<reference evidence="2 3" key="1">
    <citation type="journal article" date="2019" name="Environ. Microbiol.">
        <title>At the nexus of three kingdoms: the genome of the mycorrhizal fungus Gigaspora margarita provides insights into plant, endobacterial and fungal interactions.</title>
        <authorList>
            <person name="Venice F."/>
            <person name="Ghignone S."/>
            <person name="Salvioli di Fossalunga A."/>
            <person name="Amselem J."/>
            <person name="Novero M."/>
            <person name="Xianan X."/>
            <person name="Sedzielewska Toro K."/>
            <person name="Morin E."/>
            <person name="Lipzen A."/>
            <person name="Grigoriev I.V."/>
            <person name="Henrissat B."/>
            <person name="Martin F.M."/>
            <person name="Bonfante P."/>
        </authorList>
    </citation>
    <scope>NUCLEOTIDE SEQUENCE [LARGE SCALE GENOMIC DNA]</scope>
    <source>
        <strain evidence="2 3">BEG34</strain>
    </source>
</reference>